<dbReference type="AlphaFoldDB" id="A0A4R5W7M1"/>
<comment type="caution">
    <text evidence="2">The sequence shown here is derived from an EMBL/GenBank/DDBJ whole genome shotgun (WGS) entry which is preliminary data.</text>
</comment>
<dbReference type="InterPro" id="IPR023606">
    <property type="entry name" value="CoA-Trfase_III_dom_1_sf"/>
</dbReference>
<dbReference type="SUPFAM" id="SSF89796">
    <property type="entry name" value="CoA-transferase family III (CaiB/BaiF)"/>
    <property type="match status" value="1"/>
</dbReference>
<dbReference type="PANTHER" id="PTHR48228">
    <property type="entry name" value="SUCCINYL-COA--D-CITRAMALATE COA-TRANSFERASE"/>
    <property type="match status" value="1"/>
</dbReference>
<dbReference type="RefSeq" id="WP_133428227.1">
    <property type="nucleotide sequence ID" value="NZ_SDLO01000031.1"/>
</dbReference>
<dbReference type="InterPro" id="IPR050509">
    <property type="entry name" value="CoA-transferase_III"/>
</dbReference>
<dbReference type="Proteomes" id="UP000294929">
    <property type="component" value="Unassembled WGS sequence"/>
</dbReference>
<sequence>MSDEAARDWSASGLAALTGTPDGPPDVSRAAVLSRARAVASVLSGQLGIVVDAAELLAGRAALSGLHRQGRISAGGATRLIAGRDGWFALTLARPDDVAAVPALLESEVPVEHVWPAIIEWAGRRQVAAVAERARLLGLPAGVLGETSAAAPVVRPHASRNAFQDYGRLLVADLSSMWAGPLCGQLLARAGATVIKVESPSRPDGTRQGERRFFDWMNAGKLCYATDFGQPEELRQLLAVADVVIESSRPDALVHRGLGPEDVPARDGRVWLRVTGHGTEAAHAHWVGFGDDAAVSGGLVGSDPAGSGPVFCGDAIADPLTGLHAALAVAESLRCGGGEVIEIALAAVAAEYAALPLTAGDCVARAAEPTAPALASRAGELGADNERVRDFVRERASGAC</sequence>
<dbReference type="InterPro" id="IPR003673">
    <property type="entry name" value="CoA-Trfase_fam_III"/>
</dbReference>
<dbReference type="EMBL" id="SDLO01000031">
    <property type="protein sequence ID" value="TDK84813.1"/>
    <property type="molecule type" value="Genomic_DNA"/>
</dbReference>
<accession>A0A4R5W7M1</accession>
<gene>
    <name evidence="2" type="ORF">EUA03_24640</name>
</gene>
<dbReference type="Pfam" id="PF02515">
    <property type="entry name" value="CoA_transf_3"/>
    <property type="match status" value="1"/>
</dbReference>
<evidence type="ECO:0000256" key="1">
    <source>
        <dbReference type="SAM" id="MobiDB-lite"/>
    </source>
</evidence>
<evidence type="ECO:0000313" key="2">
    <source>
        <dbReference type="EMBL" id="TDK84813.1"/>
    </source>
</evidence>
<proteinExistence type="predicted"/>
<reference evidence="2 3" key="1">
    <citation type="submission" date="2019-01" db="EMBL/GenBank/DDBJ databases">
        <title>High-quality-draft genome sequences of five non-tuberculosis mycobacteriaceae isolated from a nosocomial environment.</title>
        <authorList>
            <person name="Tiago I."/>
            <person name="Alarico S."/>
            <person name="Pereira S.G."/>
            <person name="Coelho C."/>
            <person name="Maranha A."/>
            <person name="Empadinhas N."/>
        </authorList>
    </citation>
    <scope>NUCLEOTIDE SEQUENCE [LARGE SCALE GENOMIC DNA]</scope>
    <source>
        <strain evidence="2 3">24AIII</strain>
    </source>
</reference>
<evidence type="ECO:0000313" key="3">
    <source>
        <dbReference type="Proteomes" id="UP000294929"/>
    </source>
</evidence>
<dbReference type="GO" id="GO:0016740">
    <property type="term" value="F:transferase activity"/>
    <property type="evidence" value="ECO:0007669"/>
    <property type="project" value="UniProtKB-KW"/>
</dbReference>
<organism evidence="2 3">
    <name type="scientific">Mycolicibacterium mucogenicum</name>
    <name type="common">Mycobacterium mucogenicum</name>
    <dbReference type="NCBI Taxonomy" id="56689"/>
    <lineage>
        <taxon>Bacteria</taxon>
        <taxon>Bacillati</taxon>
        <taxon>Actinomycetota</taxon>
        <taxon>Actinomycetes</taxon>
        <taxon>Mycobacteriales</taxon>
        <taxon>Mycobacteriaceae</taxon>
        <taxon>Mycolicibacterium</taxon>
    </lineage>
</organism>
<feature type="region of interest" description="Disordered" evidence="1">
    <location>
        <begin position="1"/>
        <end position="25"/>
    </location>
</feature>
<protein>
    <submittedName>
        <fullName evidence="2">CoA transferase</fullName>
    </submittedName>
</protein>
<dbReference type="PANTHER" id="PTHR48228:SF7">
    <property type="entry name" value="FATTY ACYL-COA TRANSFERASE RV3272-RELATED"/>
    <property type="match status" value="1"/>
</dbReference>
<name>A0A4R5W7M1_MYCMU</name>
<dbReference type="Gene3D" id="3.40.50.10540">
    <property type="entry name" value="Crotonobetainyl-coa:carnitine coa-transferase, domain 1"/>
    <property type="match status" value="1"/>
</dbReference>
<keyword evidence="2" id="KW-0808">Transferase</keyword>